<evidence type="ECO:0000256" key="1">
    <source>
        <dbReference type="ARBA" id="ARBA00023002"/>
    </source>
</evidence>
<dbReference type="Pfam" id="PF00248">
    <property type="entry name" value="Aldo_ket_red"/>
    <property type="match status" value="1"/>
</dbReference>
<dbReference type="InterPro" id="IPR023210">
    <property type="entry name" value="NADP_OxRdtase_dom"/>
</dbReference>
<dbReference type="EMBL" id="SGWY01000003">
    <property type="protein sequence ID" value="RZS64452.1"/>
    <property type="molecule type" value="Genomic_DNA"/>
</dbReference>
<dbReference type="AlphaFoldDB" id="A0A4Q7MCM6"/>
<dbReference type="InterPro" id="IPR036812">
    <property type="entry name" value="NAD(P)_OxRdtase_dom_sf"/>
</dbReference>
<dbReference type="OrthoDB" id="9768793at2"/>
<dbReference type="CDD" id="cd19086">
    <property type="entry name" value="AKR_AKR11C1"/>
    <property type="match status" value="1"/>
</dbReference>
<evidence type="ECO:0000259" key="2">
    <source>
        <dbReference type="Pfam" id="PF00248"/>
    </source>
</evidence>
<evidence type="ECO:0000313" key="3">
    <source>
        <dbReference type="EMBL" id="RZS64452.1"/>
    </source>
</evidence>
<organism evidence="3 4">
    <name type="scientific">Agromyces ramosus</name>
    <dbReference type="NCBI Taxonomy" id="33879"/>
    <lineage>
        <taxon>Bacteria</taxon>
        <taxon>Bacillati</taxon>
        <taxon>Actinomycetota</taxon>
        <taxon>Actinomycetes</taxon>
        <taxon>Micrococcales</taxon>
        <taxon>Microbacteriaceae</taxon>
        <taxon>Agromyces</taxon>
    </lineage>
</organism>
<gene>
    <name evidence="3" type="ORF">EV187_2839</name>
</gene>
<protein>
    <submittedName>
        <fullName evidence="3">Aryl-alcohol dehydrogenase-like predicted oxidoreductase</fullName>
    </submittedName>
</protein>
<dbReference type="PANTHER" id="PTHR43364:SF4">
    <property type="entry name" value="NAD(P)-LINKED OXIDOREDUCTASE SUPERFAMILY PROTEIN"/>
    <property type="match status" value="1"/>
</dbReference>
<comment type="caution">
    <text evidence="3">The sequence shown here is derived from an EMBL/GenBank/DDBJ whole genome shotgun (WGS) entry which is preliminary data.</text>
</comment>
<feature type="domain" description="NADP-dependent oxidoreductase" evidence="2">
    <location>
        <begin position="16"/>
        <end position="315"/>
    </location>
</feature>
<dbReference type="PANTHER" id="PTHR43364">
    <property type="entry name" value="NADH-SPECIFIC METHYLGLYOXAL REDUCTASE-RELATED"/>
    <property type="match status" value="1"/>
</dbReference>
<dbReference type="RefSeq" id="WP_130353681.1">
    <property type="nucleotide sequence ID" value="NZ_SGWY01000003.1"/>
</dbReference>
<keyword evidence="1" id="KW-0560">Oxidoreductase</keyword>
<evidence type="ECO:0000313" key="4">
    <source>
        <dbReference type="Proteomes" id="UP000293289"/>
    </source>
</evidence>
<dbReference type="SUPFAM" id="SSF51430">
    <property type="entry name" value="NAD(P)-linked oxidoreductase"/>
    <property type="match status" value="1"/>
</dbReference>
<sequence>MQTRTLGRTGRTVSVIGLGTWQLGADWGEVDEDDALAVLDAAFASGVTFFDTADVYGDGRSEAFIGRWLVDHPEANVTVATKMGRRMPQEHENYSLEHFRAWTDRSRANLGVDTLDLVQLHCPPTSVYSDDRVFDALDTLVAEGAIASYGVSVEKVEEALAAIARPHVASVQIILNAFRLKPLDEVLPAAREAGVGIIARVPLASGLLSGRYTLDTRFAANDHRSFNRHGESFDVGETFSGVDYATGVRAAGEFTELARAAAPQATPAQVALAWIAAQDGVSSVIPGARNPEQARANAGAGSLELPAGFDDAVRELYDREIRAQVHERW</sequence>
<reference evidence="3 4" key="1">
    <citation type="submission" date="2019-02" db="EMBL/GenBank/DDBJ databases">
        <title>Genomic Encyclopedia of Type Strains, Phase IV (KMG-IV): sequencing the most valuable type-strain genomes for metagenomic binning, comparative biology and taxonomic classification.</title>
        <authorList>
            <person name="Goeker M."/>
        </authorList>
    </citation>
    <scope>NUCLEOTIDE SEQUENCE [LARGE SCALE GENOMIC DNA]</scope>
    <source>
        <strain evidence="3 4">DSM 43045</strain>
    </source>
</reference>
<dbReference type="InterPro" id="IPR050523">
    <property type="entry name" value="AKR_Detox_Biosynth"/>
</dbReference>
<dbReference type="GO" id="GO:0016491">
    <property type="term" value="F:oxidoreductase activity"/>
    <property type="evidence" value="ECO:0007669"/>
    <property type="project" value="UniProtKB-KW"/>
</dbReference>
<dbReference type="GO" id="GO:0005829">
    <property type="term" value="C:cytosol"/>
    <property type="evidence" value="ECO:0007669"/>
    <property type="project" value="TreeGrafter"/>
</dbReference>
<name>A0A4Q7MCM6_9MICO</name>
<dbReference type="Gene3D" id="3.20.20.100">
    <property type="entry name" value="NADP-dependent oxidoreductase domain"/>
    <property type="match status" value="1"/>
</dbReference>
<keyword evidence="4" id="KW-1185">Reference proteome</keyword>
<dbReference type="Proteomes" id="UP000293289">
    <property type="component" value="Unassembled WGS sequence"/>
</dbReference>
<accession>A0A4Q7MCM6</accession>
<proteinExistence type="predicted"/>